<dbReference type="OMA" id="HYKNTNL"/>
<evidence type="ECO:0000256" key="25">
    <source>
        <dbReference type="SAM" id="MobiDB-lite"/>
    </source>
</evidence>
<keyword evidence="16" id="KW-0007">Acetylation</keyword>
<keyword evidence="10" id="KW-0597">Phosphoprotein</keyword>
<keyword evidence="12" id="KW-0547">Nucleotide-binding</keyword>
<dbReference type="GO" id="GO:0048471">
    <property type="term" value="C:perinuclear region of cytoplasm"/>
    <property type="evidence" value="ECO:0007669"/>
    <property type="project" value="UniProtKB-SubCell"/>
</dbReference>
<keyword evidence="7" id="KW-0488">Methylation</keyword>
<evidence type="ECO:0000256" key="2">
    <source>
        <dbReference type="ARBA" id="ARBA00004246"/>
    </source>
</evidence>
<dbReference type="SUPFAM" id="SSF46565">
    <property type="entry name" value="Chaperone J-domain"/>
    <property type="match status" value="1"/>
</dbReference>
<dbReference type="PROSITE" id="PS50076">
    <property type="entry name" value="DNAJ_2"/>
    <property type="match status" value="1"/>
</dbReference>
<dbReference type="InterPro" id="IPR011009">
    <property type="entry name" value="Kinase-like_dom_sf"/>
</dbReference>
<dbReference type="PANTHER" id="PTHR22967">
    <property type="entry name" value="SERINE/THREONINE PROTEIN KINASE"/>
    <property type="match status" value="1"/>
</dbReference>
<dbReference type="SUPFAM" id="SSF52799">
    <property type="entry name" value="(Phosphotyrosine protein) phosphatases II"/>
    <property type="match status" value="1"/>
</dbReference>
<evidence type="ECO:0000256" key="12">
    <source>
        <dbReference type="ARBA" id="ARBA00022741"/>
    </source>
</evidence>
<dbReference type="KEGG" id="lgi:LOTGIDRAFT_174596"/>
<dbReference type="InterPro" id="IPR029021">
    <property type="entry name" value="Prot-tyrosine_phosphatase-like"/>
</dbReference>
<dbReference type="HOGENOM" id="CLU_007537_0_0_1"/>
<dbReference type="FunFam" id="3.90.190.10:FF:000008">
    <property type="entry name" value="putative tyrosine-protein phosphatase auxilin isoform X2"/>
    <property type="match status" value="1"/>
</dbReference>
<dbReference type="InterPro" id="IPR008271">
    <property type="entry name" value="Ser/Thr_kinase_AS"/>
</dbReference>
<comment type="subcellular location">
    <subcellularLocation>
        <location evidence="2">Cell junction</location>
        <location evidence="2">Focal adhesion</location>
    </subcellularLocation>
    <subcellularLocation>
        <location evidence="3">Cytoplasm</location>
        <location evidence="3">Perinuclear region</location>
    </subcellularLocation>
    <subcellularLocation>
        <location evidence="1">Cytoplasmic vesicle</location>
        <location evidence="1">Clathrin-coated vesicle</location>
    </subcellularLocation>
    <subcellularLocation>
        <location evidence="4">Golgi apparatus</location>
        <location evidence="4">trans-Golgi network</location>
    </subcellularLocation>
</comment>
<dbReference type="InterPro" id="IPR035892">
    <property type="entry name" value="C2_domain_sf"/>
</dbReference>
<dbReference type="InterPro" id="IPR014020">
    <property type="entry name" value="Tensin_C2-dom"/>
</dbReference>
<evidence type="ECO:0000256" key="9">
    <source>
        <dbReference type="ARBA" id="ARBA00022527"/>
    </source>
</evidence>
<dbReference type="SMART" id="SM01326">
    <property type="entry name" value="PTEN_C2"/>
    <property type="match status" value="1"/>
</dbReference>
<dbReference type="SMART" id="SM00220">
    <property type="entry name" value="S_TKc"/>
    <property type="match status" value="1"/>
</dbReference>
<accession>V4C658</accession>
<comment type="function">
    <text evidence="22">Associates with cyclin G and CDK5. Seems to act as an auxilin homolog that is involved in the uncoating of clathrin-coated vesicles by Hsc70 in non-neuronal cells. Expression oscillates slightly during the cell cycle, peaking at G1. May play a role in clathrin-mediated endocytosis and intracellular trafficking, and in the dynamics of clathrin assembly/disassembly.</text>
</comment>
<keyword evidence="8" id="KW-0963">Cytoplasm</keyword>
<dbReference type="InterPro" id="IPR000719">
    <property type="entry name" value="Prot_kinase_dom"/>
</dbReference>
<evidence type="ECO:0000256" key="1">
    <source>
        <dbReference type="ARBA" id="ARBA00004132"/>
    </source>
</evidence>
<evidence type="ECO:0000256" key="14">
    <source>
        <dbReference type="ARBA" id="ARBA00022840"/>
    </source>
</evidence>
<organism evidence="30 31">
    <name type="scientific">Lottia gigantea</name>
    <name type="common">Giant owl limpet</name>
    <dbReference type="NCBI Taxonomy" id="225164"/>
    <lineage>
        <taxon>Eukaryota</taxon>
        <taxon>Metazoa</taxon>
        <taxon>Spiralia</taxon>
        <taxon>Lophotrochozoa</taxon>
        <taxon>Mollusca</taxon>
        <taxon>Gastropoda</taxon>
        <taxon>Patellogastropoda</taxon>
        <taxon>Lottioidea</taxon>
        <taxon>Lottiidae</taxon>
        <taxon>Lottia</taxon>
    </lineage>
</organism>
<feature type="domain" description="Phosphatase tensin-type" evidence="28">
    <location>
        <begin position="365"/>
        <end position="532"/>
    </location>
</feature>
<feature type="compositionally biased region" description="Polar residues" evidence="25">
    <location>
        <begin position="838"/>
        <end position="857"/>
    </location>
</feature>
<keyword evidence="13" id="KW-0418">Kinase</keyword>
<dbReference type="SUPFAM" id="SSF56112">
    <property type="entry name" value="Protein kinase-like (PK-like)"/>
    <property type="match status" value="1"/>
</dbReference>
<comment type="similarity">
    <text evidence="5">Belongs to the protein kinase superfamily. AGC Ser/Thr protein kinase family. PKC subfamily.</text>
</comment>
<feature type="domain" description="J" evidence="27">
    <location>
        <begin position="1145"/>
        <end position="1209"/>
    </location>
</feature>
<keyword evidence="17" id="KW-0333">Golgi apparatus</keyword>
<dbReference type="EC" id="2.7.11.1" evidence="6"/>
<dbReference type="FunFam" id="1.10.287.110:FF:000002">
    <property type="entry name" value="putative tyrosine-protein phosphatase auxilin isoform X2"/>
    <property type="match status" value="1"/>
</dbReference>
<feature type="compositionally biased region" description="Polar residues" evidence="25">
    <location>
        <begin position="746"/>
        <end position="779"/>
    </location>
</feature>
<evidence type="ECO:0000256" key="23">
    <source>
        <dbReference type="ARBA" id="ARBA00068393"/>
    </source>
</evidence>
<evidence type="ECO:0000256" key="8">
    <source>
        <dbReference type="ARBA" id="ARBA00022490"/>
    </source>
</evidence>
<keyword evidence="11" id="KW-0808">Transferase</keyword>
<evidence type="ECO:0000256" key="13">
    <source>
        <dbReference type="ARBA" id="ARBA00022777"/>
    </source>
</evidence>
<proteinExistence type="inferred from homology"/>
<dbReference type="GO" id="GO:0004674">
    <property type="term" value="F:protein serine/threonine kinase activity"/>
    <property type="evidence" value="ECO:0007669"/>
    <property type="project" value="UniProtKB-KW"/>
</dbReference>
<feature type="region of interest" description="Disordered" evidence="25">
    <location>
        <begin position="728"/>
        <end position="1075"/>
    </location>
</feature>
<dbReference type="PROSITE" id="PS51181">
    <property type="entry name" value="PPASE_TENSIN"/>
    <property type="match status" value="1"/>
</dbReference>
<evidence type="ECO:0000259" key="28">
    <source>
        <dbReference type="PROSITE" id="PS51181"/>
    </source>
</evidence>
<dbReference type="GO" id="GO:0005524">
    <property type="term" value="F:ATP binding"/>
    <property type="evidence" value="ECO:0007669"/>
    <property type="project" value="UniProtKB-KW"/>
</dbReference>
<evidence type="ECO:0000256" key="21">
    <source>
        <dbReference type="ARBA" id="ARBA00048679"/>
    </source>
</evidence>
<dbReference type="Pfam" id="PF10409">
    <property type="entry name" value="PTEN_C2"/>
    <property type="match status" value="1"/>
</dbReference>
<dbReference type="SUPFAM" id="SSF49562">
    <property type="entry name" value="C2 domain (Calcium/lipid-binding domain, CaLB)"/>
    <property type="match status" value="1"/>
</dbReference>
<evidence type="ECO:0000313" key="30">
    <source>
        <dbReference type="EMBL" id="ESO97114.1"/>
    </source>
</evidence>
<name>V4C658_LOTGI</name>
<evidence type="ECO:0000259" key="29">
    <source>
        <dbReference type="PROSITE" id="PS51182"/>
    </source>
</evidence>
<dbReference type="GO" id="GO:0045747">
    <property type="term" value="P:positive regulation of Notch signaling pathway"/>
    <property type="evidence" value="ECO:0007669"/>
    <property type="project" value="TreeGrafter"/>
</dbReference>
<dbReference type="Gene3D" id="2.60.40.1110">
    <property type="match status" value="1"/>
</dbReference>
<feature type="compositionally biased region" description="Polar residues" evidence="25">
    <location>
        <begin position="899"/>
        <end position="908"/>
    </location>
</feature>
<dbReference type="Pfam" id="PF00069">
    <property type="entry name" value="Pkinase"/>
    <property type="match status" value="1"/>
</dbReference>
<evidence type="ECO:0000256" key="22">
    <source>
        <dbReference type="ARBA" id="ARBA00054326"/>
    </source>
</evidence>
<comment type="catalytic activity">
    <reaction evidence="21">
        <text>L-seryl-[protein] + ATP = O-phospho-L-seryl-[protein] + ADP + H(+)</text>
        <dbReference type="Rhea" id="RHEA:17989"/>
        <dbReference type="Rhea" id="RHEA-COMP:9863"/>
        <dbReference type="Rhea" id="RHEA-COMP:11604"/>
        <dbReference type="ChEBI" id="CHEBI:15378"/>
        <dbReference type="ChEBI" id="CHEBI:29999"/>
        <dbReference type="ChEBI" id="CHEBI:30616"/>
        <dbReference type="ChEBI" id="CHEBI:83421"/>
        <dbReference type="ChEBI" id="CHEBI:456216"/>
        <dbReference type="EC" id="2.7.11.1"/>
    </reaction>
</comment>
<evidence type="ECO:0000256" key="4">
    <source>
        <dbReference type="ARBA" id="ARBA00004601"/>
    </source>
</evidence>
<dbReference type="GeneID" id="20242818"/>
<evidence type="ECO:0000259" key="27">
    <source>
        <dbReference type="PROSITE" id="PS50076"/>
    </source>
</evidence>
<keyword evidence="14" id="KW-0067">ATP-binding</keyword>
<evidence type="ECO:0000256" key="10">
    <source>
        <dbReference type="ARBA" id="ARBA00022553"/>
    </source>
</evidence>
<keyword evidence="31" id="KW-1185">Reference proteome</keyword>
<dbReference type="Gene3D" id="1.10.287.110">
    <property type="entry name" value="DnaJ domain"/>
    <property type="match status" value="1"/>
</dbReference>
<dbReference type="Gene3D" id="3.90.190.10">
    <property type="entry name" value="Protein tyrosine phosphatase superfamily"/>
    <property type="match status" value="1"/>
</dbReference>
<dbReference type="EMBL" id="KB201334">
    <property type="protein sequence ID" value="ESO97114.1"/>
    <property type="molecule type" value="Genomic_DNA"/>
</dbReference>
<dbReference type="SMART" id="SM00271">
    <property type="entry name" value="DnaJ"/>
    <property type="match status" value="1"/>
</dbReference>
<evidence type="ECO:0000256" key="5">
    <source>
        <dbReference type="ARBA" id="ARBA00005490"/>
    </source>
</evidence>
<keyword evidence="19" id="KW-0968">Cytoplasmic vesicle</keyword>
<feature type="compositionally biased region" description="Basic and acidic residues" evidence="25">
    <location>
        <begin position="917"/>
        <end position="926"/>
    </location>
</feature>
<dbReference type="InterPro" id="IPR001623">
    <property type="entry name" value="DnaJ_domain"/>
</dbReference>
<feature type="compositionally biased region" description="Polar residues" evidence="25">
    <location>
        <begin position="945"/>
        <end position="959"/>
    </location>
</feature>
<dbReference type="PROSITE" id="PS00108">
    <property type="entry name" value="PROTEIN_KINASE_ST"/>
    <property type="match status" value="1"/>
</dbReference>
<evidence type="ECO:0000256" key="18">
    <source>
        <dbReference type="ARBA" id="ARBA00023306"/>
    </source>
</evidence>
<dbReference type="RefSeq" id="XP_009052187.1">
    <property type="nucleotide sequence ID" value="XM_009053939.1"/>
</dbReference>
<evidence type="ECO:0000256" key="11">
    <source>
        <dbReference type="ARBA" id="ARBA00022679"/>
    </source>
</evidence>
<keyword evidence="9" id="KW-0723">Serine/threonine-protein kinase</keyword>
<dbReference type="GO" id="GO:2000369">
    <property type="term" value="P:regulation of clathrin-dependent endocytosis"/>
    <property type="evidence" value="ECO:0007669"/>
    <property type="project" value="TreeGrafter"/>
</dbReference>
<keyword evidence="18" id="KW-0131">Cell cycle</keyword>
<evidence type="ECO:0000256" key="19">
    <source>
        <dbReference type="ARBA" id="ARBA00023329"/>
    </source>
</evidence>
<dbReference type="GO" id="GO:0005925">
    <property type="term" value="C:focal adhesion"/>
    <property type="evidence" value="ECO:0007669"/>
    <property type="project" value="UniProtKB-SubCell"/>
</dbReference>
<evidence type="ECO:0000256" key="3">
    <source>
        <dbReference type="ARBA" id="ARBA00004556"/>
    </source>
</evidence>
<feature type="compositionally biased region" description="Low complexity" evidence="25">
    <location>
        <begin position="728"/>
        <end position="739"/>
    </location>
</feature>
<feature type="domain" description="Protein kinase" evidence="26">
    <location>
        <begin position="35"/>
        <end position="311"/>
    </location>
</feature>
<dbReference type="CDD" id="cd06257">
    <property type="entry name" value="DnaJ"/>
    <property type="match status" value="1"/>
</dbReference>
<dbReference type="CTD" id="20242818"/>
<dbReference type="Gene3D" id="1.10.510.10">
    <property type="entry name" value="Transferase(Phosphotransferase) domain 1"/>
    <property type="match status" value="1"/>
</dbReference>
<evidence type="ECO:0000256" key="17">
    <source>
        <dbReference type="ARBA" id="ARBA00023034"/>
    </source>
</evidence>
<evidence type="ECO:0000259" key="26">
    <source>
        <dbReference type="PROSITE" id="PS50011"/>
    </source>
</evidence>
<dbReference type="GO" id="GO:0030136">
    <property type="term" value="C:clathrin-coated vesicle"/>
    <property type="evidence" value="ECO:0007669"/>
    <property type="project" value="UniProtKB-SubCell"/>
</dbReference>
<evidence type="ECO:0000256" key="16">
    <source>
        <dbReference type="ARBA" id="ARBA00022990"/>
    </source>
</evidence>
<evidence type="ECO:0000313" key="31">
    <source>
        <dbReference type="Proteomes" id="UP000030746"/>
    </source>
</evidence>
<gene>
    <name evidence="30" type="ORF">LOTGIDRAFT_174596</name>
</gene>
<dbReference type="AlphaFoldDB" id="V4C658"/>
<evidence type="ECO:0000256" key="20">
    <source>
        <dbReference type="ARBA" id="ARBA00047899"/>
    </source>
</evidence>
<dbReference type="GO" id="GO:0035612">
    <property type="term" value="F:AP-2 adaptor complex binding"/>
    <property type="evidence" value="ECO:0007669"/>
    <property type="project" value="TreeGrafter"/>
</dbReference>
<dbReference type="InterPro" id="IPR036869">
    <property type="entry name" value="J_dom_sf"/>
</dbReference>
<evidence type="ECO:0000256" key="24">
    <source>
        <dbReference type="ARBA" id="ARBA00076380"/>
    </source>
</evidence>
<feature type="compositionally biased region" description="Polar residues" evidence="25">
    <location>
        <begin position="804"/>
        <end position="831"/>
    </location>
</feature>
<reference evidence="30 31" key="1">
    <citation type="journal article" date="2013" name="Nature">
        <title>Insights into bilaterian evolution from three spiralian genomes.</title>
        <authorList>
            <person name="Simakov O."/>
            <person name="Marletaz F."/>
            <person name="Cho S.J."/>
            <person name="Edsinger-Gonzales E."/>
            <person name="Havlak P."/>
            <person name="Hellsten U."/>
            <person name="Kuo D.H."/>
            <person name="Larsson T."/>
            <person name="Lv J."/>
            <person name="Arendt D."/>
            <person name="Savage R."/>
            <person name="Osoegawa K."/>
            <person name="de Jong P."/>
            <person name="Grimwood J."/>
            <person name="Chapman J.A."/>
            <person name="Shapiro H."/>
            <person name="Aerts A."/>
            <person name="Otillar R.P."/>
            <person name="Terry A.Y."/>
            <person name="Boore J.L."/>
            <person name="Grigoriev I.V."/>
            <person name="Lindberg D.R."/>
            <person name="Seaver E.C."/>
            <person name="Weisblat D.A."/>
            <person name="Putnam N.H."/>
            <person name="Rokhsar D.S."/>
        </authorList>
    </citation>
    <scope>NUCLEOTIDE SEQUENCE [LARGE SCALE GENOMIC DNA]</scope>
</reference>
<dbReference type="PANTHER" id="PTHR22967:SF105">
    <property type="entry name" value="CYCLIN-G-ASSOCIATED KINASE"/>
    <property type="match status" value="1"/>
</dbReference>
<dbReference type="PROSITE" id="PS50011">
    <property type="entry name" value="PROTEIN_KINASE_DOM"/>
    <property type="match status" value="1"/>
</dbReference>
<feature type="compositionally biased region" description="Polar residues" evidence="25">
    <location>
        <begin position="1032"/>
        <end position="1056"/>
    </location>
</feature>
<dbReference type="FunFam" id="2.60.40.1110:FF:000001">
    <property type="entry name" value="cyclin-G-associated kinase isoform X2"/>
    <property type="match status" value="1"/>
</dbReference>
<dbReference type="InterPro" id="IPR029023">
    <property type="entry name" value="Tensin_phosphatase"/>
</dbReference>
<evidence type="ECO:0000256" key="15">
    <source>
        <dbReference type="ARBA" id="ARBA00022949"/>
    </source>
</evidence>
<keyword evidence="15" id="KW-0965">Cell junction</keyword>
<evidence type="ECO:0000256" key="7">
    <source>
        <dbReference type="ARBA" id="ARBA00022481"/>
    </source>
</evidence>
<protein>
    <recommendedName>
        <fullName evidence="23">Cyclin-G-associated kinase</fullName>
        <ecNumber evidence="6">2.7.11.1</ecNumber>
    </recommendedName>
    <alternativeName>
        <fullName evidence="24">DnaJ homolog subfamily C member 26</fullName>
    </alternativeName>
</protein>
<dbReference type="Proteomes" id="UP000030746">
    <property type="component" value="Unassembled WGS sequence"/>
</dbReference>
<dbReference type="STRING" id="225164.V4C658"/>
<dbReference type="GO" id="GO:0005794">
    <property type="term" value="C:Golgi apparatus"/>
    <property type="evidence" value="ECO:0007669"/>
    <property type="project" value="UniProtKB-SubCell"/>
</dbReference>
<sequence>MADFFKSAFGYLSGGQNKEDNDFVGQLVELGNQKLRVKKVIAEGGFAFVFIAQDVSSGKEYALKRLLANDEEKNNAVMNEIRFLKKLTGHPNIIQFISAAAINKDQSDHGQSEYLILTELCPGGELVSYLNRNELQLACNQILLVFHQTCRAVQHMHKQKPPIIHRDLKVENLLISAQGTIKLCDFGSSTTKPQYPDTSWTAIQRSLVEDEIAKNTTPMYRAPEMLDLYQNYPIDERGDIWALGCILFTLCFREHPFEDSAKLRIINANYTIPESDRKYSIFHDLIRCMLRVDPTTRPNINDILDRLNDIANARNVNIKNPLRFDDSAVNKPGNCSQGLFNSLRGGAGNLMKNIKDASSKVMETVSATMNKGDLDISYITSRLIVMSFPAEGVESAVKNHIEDVRTFLEAKHKNCYAVYNLSQRSYRVGCFENRVSECGWPQRKAPTLASLFAICKNMHLWLRQNPKNICVVHCTDGRSNSATVVGAFLVFCRLFEKHTSAMHMFTSRRSPPGVSPAQKRYIGYISEMVLENPVIPHSYPIVLDSIVMTPVPLFNKMKNGVTPFAEVFVGEERVMSSSQEYERMKQFVIEDGRAKLNLDVTVSGDVTIVVYHARSTFGGKIQGKITSMKMFQIQFHTGFIKPETEIIKYTLYDLDQLDTPDKYPDMFHVKLNVQVLTNKKTLTSESRPPWEKFDREKLGPKILFSSKEEVHEAISEFGMSDKAKVRLSQSSSLNSVDNSPQHMADNKQSQSATKSDANSGSNNFFSDLDWTSESNQEQTTVKDKESRQGLLVSDEEEDGFTALSRASSGQINNKCDNSDNVQPEKQNGSNQEDVDLLNMNTQNFKSPSPSVQTSQFDDNFGNATFDPFESSSKSTKKEEDPFQNAPFTGAPVTQPDPFQGSSTSTNQNGKEEDEDAEFFRLMEGSKDIPVPPSVPDSDNLMGNWDASNITKSGASNRTSVPRPKPSGNGAFGQDSKADPFAEFGNIGSKKPGSAFNIPPAPSKQTNKPAGSGMSWQQPSNSSNNLGGMGSGWQPQRNSPTPSASPQRQPSKSNYSSVIGGREERGTRSHFGPKKKVDENAFDDLLGGVNFTKKSEPKTIAEMRREQEVEEMDPDKLKVRDWTQGKEKNIRALLSSLHKVLWDEETRWKEVGMHQLVSADQVKKVYRKAVLSVHPDKLAGSEFEALAKLIFMELNDAWAQFESEGMKSLY</sequence>
<dbReference type="FunFam" id="1.10.510.10:FF:000228">
    <property type="entry name" value="cyclin-G-associated kinase isoform X1"/>
    <property type="match status" value="1"/>
</dbReference>
<feature type="compositionally biased region" description="Polar residues" evidence="25">
    <location>
        <begin position="1002"/>
        <end position="1018"/>
    </location>
</feature>
<dbReference type="OrthoDB" id="1717591at2759"/>
<evidence type="ECO:0000256" key="6">
    <source>
        <dbReference type="ARBA" id="ARBA00012513"/>
    </source>
</evidence>
<feature type="domain" description="C2 tensin-type" evidence="29">
    <location>
        <begin position="538"/>
        <end position="676"/>
    </location>
</feature>
<comment type="catalytic activity">
    <reaction evidence="20">
        <text>L-threonyl-[protein] + ATP = O-phospho-L-threonyl-[protein] + ADP + H(+)</text>
        <dbReference type="Rhea" id="RHEA:46608"/>
        <dbReference type="Rhea" id="RHEA-COMP:11060"/>
        <dbReference type="Rhea" id="RHEA-COMP:11605"/>
        <dbReference type="ChEBI" id="CHEBI:15378"/>
        <dbReference type="ChEBI" id="CHEBI:30013"/>
        <dbReference type="ChEBI" id="CHEBI:30616"/>
        <dbReference type="ChEBI" id="CHEBI:61977"/>
        <dbReference type="ChEBI" id="CHEBI:456216"/>
        <dbReference type="EC" id="2.7.11.1"/>
    </reaction>
</comment>
<dbReference type="PROSITE" id="PS51182">
    <property type="entry name" value="C2_TENSIN"/>
    <property type="match status" value="1"/>
</dbReference>